<dbReference type="GO" id="GO:0005886">
    <property type="term" value="C:plasma membrane"/>
    <property type="evidence" value="ECO:0007669"/>
    <property type="project" value="UniProtKB-SubCell"/>
</dbReference>
<evidence type="ECO:0000256" key="12">
    <source>
        <dbReference type="ARBA" id="ARBA00023136"/>
    </source>
</evidence>
<comment type="cofactor">
    <cofactor evidence="16">
        <name>Zn(2+)</name>
        <dbReference type="ChEBI" id="CHEBI:29105"/>
    </cofactor>
    <text evidence="16">Binds 1 zinc ion per subunit.</text>
</comment>
<dbReference type="CDD" id="cd00063">
    <property type="entry name" value="FN3"/>
    <property type="match status" value="1"/>
</dbReference>
<comment type="caution">
    <text evidence="22">The sequence shown here is derived from an EMBL/GenBank/DDBJ whole genome shotgun (WGS) entry which is preliminary data.</text>
</comment>
<dbReference type="Proteomes" id="UP000310200">
    <property type="component" value="Unassembled WGS sequence"/>
</dbReference>
<feature type="active site" description="Proton acceptor" evidence="15">
    <location>
        <position position="374"/>
    </location>
</feature>
<feature type="domain" description="WAP" evidence="21">
    <location>
        <begin position="979"/>
        <end position="1028"/>
    </location>
</feature>
<evidence type="ECO:0000256" key="13">
    <source>
        <dbReference type="ARBA" id="ARBA00023180"/>
    </source>
</evidence>
<dbReference type="GO" id="GO:0043171">
    <property type="term" value="P:peptide catabolic process"/>
    <property type="evidence" value="ECO:0007669"/>
    <property type="project" value="TreeGrafter"/>
</dbReference>
<keyword evidence="12 19" id="KW-0472">Membrane</keyword>
<keyword evidence="11" id="KW-0482">Metalloprotease</keyword>
<dbReference type="CDD" id="cd09601">
    <property type="entry name" value="M1_APN-Q_like"/>
    <property type="match status" value="1"/>
</dbReference>
<keyword evidence="5" id="KW-0336">GPI-anchor</keyword>
<keyword evidence="9" id="KW-0378">Hydrolase</keyword>
<evidence type="ECO:0000313" key="23">
    <source>
        <dbReference type="Proteomes" id="UP000310200"/>
    </source>
</evidence>
<dbReference type="PROSITE" id="PS50853">
    <property type="entry name" value="FN3"/>
    <property type="match status" value="1"/>
</dbReference>
<feature type="binding site" evidence="16">
    <location>
        <position position="377"/>
    </location>
    <ligand>
        <name>Zn(2+)</name>
        <dbReference type="ChEBI" id="CHEBI:29105"/>
        <note>catalytic</note>
    </ligand>
</feature>
<dbReference type="Gene3D" id="4.10.75.10">
    <property type="entry name" value="Elafin-like"/>
    <property type="match status" value="1"/>
</dbReference>
<dbReference type="InterPro" id="IPR003961">
    <property type="entry name" value="FN3_dom"/>
</dbReference>
<evidence type="ECO:0000256" key="9">
    <source>
        <dbReference type="ARBA" id="ARBA00022801"/>
    </source>
</evidence>
<dbReference type="Gene3D" id="1.10.390.10">
    <property type="entry name" value="Neutral Protease Domain 2"/>
    <property type="match status" value="1"/>
</dbReference>
<dbReference type="InterPro" id="IPR036645">
    <property type="entry name" value="Elafin-like_sf"/>
</dbReference>
<dbReference type="InterPro" id="IPR008197">
    <property type="entry name" value="WAP_dom"/>
</dbReference>
<dbReference type="GO" id="GO:0005615">
    <property type="term" value="C:extracellular space"/>
    <property type="evidence" value="ECO:0007669"/>
    <property type="project" value="TreeGrafter"/>
</dbReference>
<dbReference type="InterPro" id="IPR045357">
    <property type="entry name" value="Aminopeptidase_N-like_N"/>
</dbReference>
<dbReference type="Pfam" id="PF01433">
    <property type="entry name" value="Peptidase_M1"/>
    <property type="match status" value="1"/>
</dbReference>
<dbReference type="InterPro" id="IPR036116">
    <property type="entry name" value="FN3_sf"/>
</dbReference>
<feature type="domain" description="Fibronectin type-III" evidence="20">
    <location>
        <begin position="1039"/>
        <end position="1148"/>
    </location>
</feature>
<evidence type="ECO:0000256" key="16">
    <source>
        <dbReference type="PIRSR" id="PIRSR634016-3"/>
    </source>
</evidence>
<keyword evidence="7 16" id="KW-0479">Metal-binding</keyword>
<sequence length="1398" mass="162354">MEDNPTQEIPAYVRRGWHVRTRVAVVILICVGSMIIYWFVSSSMENRRDGRYRGSTGGKSRKMAHLERLSDQILPLEYTLKILPILEEKNFTMIGDAQIQFYSKVSTKHVRLHARKLLIQDISVKEYSSPNATKLMNTYLVTDEGFIDVFLLHVLIAREIYILHIKYMIPLDQKPANGFFRSSYIDSDTNETRWIAVSNFSPDYARTAYPCFDEPWIKTPFRISIGRKSHMRSHSNSMRKFTEEIHGMPGYVWDHYEKTFRMPTYLVAFMVTDFSSYDVAVRDRPSHTIFFRKEIANDTRYVGDLIPKVLRVIQNLTGSYYELDKLDVIVVPELEYAAMENWGLITFREEVILIKKDDSIVETKKSLAIIAAHEIAHQWFGNLVTPKWWDEVWLKEGFASFFGILALNVVEPASWDLRAYFLLVCHDVFNSDAGEAAHPLHIDLRKLSDLTDIFDTTSYVKGNCMAHMIYHFLGERIFLASVRHYMRMYHYRNADQEDLWSVFQVEIDGAKGLPVSPGLRMKDVMRTWTYQAGFPVLRVQQNRETGAIELTQDRFYHYGLNRTSEELWHIPLTWTTENEEQFSNTLPKAWMVKKRMKINDIALSRATSNNQWILFNINQTENWKLLTKSFRVLPEITKAQLLTDSFAIAKAGLLDKRIMWNILEKVEAESGEILWTPALRLLTSIQRRLWDSDLFKFVMCKFIDKVYSKTAPTVVYKAPTLWTEFEINVMKSACSVDYQACLTAVLNFAREMLRNESSDSLPQEFRSWTYCTFVKVATEEQWLALLKRYNESAAHDKKTLAFALGCHVNASLLQRYLSVIHSQRNVSSEYVEIALRSIALNPYGYHVAIEFITQHWNKFNMFTNQEGNAFSKRIRKEEDVEWLLRLRGKGEKYDIAIGKVINRVETNVAWYKKQKNETLQILEEISTRHAETRNCRKRRCLASWTRYVEEYDSIRVARCDARCGENQPDECVENCLASNYTKPGYCPERMSMTPFEAACLIACVDDSRCPDLAKCCSHDCGITCMHPIGLDSRNDLPPVPENLQIQQQKRNLVLLTWRNGKPSGGNVSANNKDGDVRYLVEERHLVGPRYMESRLSSWTVCHVSTKPHATLRGRLKTGHWYQFRVAAVNGNGSRGYSQPSRPFKTKEPRNPKEPQNLTLSNARLVGGKLRINLRWVKPVSDVPISFYKVFWSRFIHGPTNDSILVYHKTILKDKTCYELKTLEVKCQYFLQVQAVAMYGGRRLTSRKASKVFNSTDYMAYGKAGLHVRRMNCHCGEVKARLVWPTSSDGSMYNVTWQEESCSRKKSPERRRKSVAWKVVQTPHYDLRQLRNDCMYSVNVRNILKNGENVDHGTSIEFFATGCQDDQKQRKYSRGKVTRCKTKSSRYTKRFSGLFVINK</sequence>
<proteinExistence type="inferred from homology"/>
<evidence type="ECO:0000256" key="3">
    <source>
        <dbReference type="ARBA" id="ARBA00022438"/>
    </source>
</evidence>
<dbReference type="PRINTS" id="PR00756">
    <property type="entry name" value="ALADIPTASE"/>
</dbReference>
<dbReference type="SMART" id="SM00217">
    <property type="entry name" value="WAP"/>
    <property type="match status" value="1"/>
</dbReference>
<keyword evidence="13" id="KW-0325">Glycoprotein</keyword>
<evidence type="ECO:0000256" key="10">
    <source>
        <dbReference type="ARBA" id="ARBA00022833"/>
    </source>
</evidence>
<keyword evidence="19" id="KW-0812">Transmembrane</keyword>
<dbReference type="PANTHER" id="PTHR11533">
    <property type="entry name" value="PROTEASE M1 ZINC METALLOPROTEASE"/>
    <property type="match status" value="1"/>
</dbReference>
<dbReference type="InterPro" id="IPR001930">
    <property type="entry name" value="Peptidase_M1"/>
</dbReference>
<evidence type="ECO:0000256" key="7">
    <source>
        <dbReference type="ARBA" id="ARBA00022723"/>
    </source>
</evidence>
<dbReference type="SUPFAM" id="SSF63737">
    <property type="entry name" value="Leukotriene A4 hydrolase N-terminal domain"/>
    <property type="match status" value="1"/>
</dbReference>
<keyword evidence="19" id="KW-1133">Transmembrane helix</keyword>
<dbReference type="GO" id="GO:0005737">
    <property type="term" value="C:cytoplasm"/>
    <property type="evidence" value="ECO:0007669"/>
    <property type="project" value="TreeGrafter"/>
</dbReference>
<feature type="region of interest" description="Disordered" evidence="18">
    <location>
        <begin position="1132"/>
        <end position="1156"/>
    </location>
</feature>
<keyword evidence="3" id="KW-0031">Aminopeptidase</keyword>
<dbReference type="Pfam" id="PF17900">
    <property type="entry name" value="Peptidase_M1_N"/>
    <property type="match status" value="1"/>
</dbReference>
<feature type="transmembrane region" description="Helical" evidence="19">
    <location>
        <begin position="21"/>
        <end position="40"/>
    </location>
</feature>
<keyword evidence="10 16" id="KW-0862">Zinc</keyword>
<dbReference type="InterPro" id="IPR024571">
    <property type="entry name" value="ERAP1-like_C_dom"/>
</dbReference>
<keyword evidence="23" id="KW-1185">Reference proteome</keyword>
<evidence type="ECO:0000256" key="6">
    <source>
        <dbReference type="ARBA" id="ARBA00022670"/>
    </source>
</evidence>
<organism evidence="22 23">
    <name type="scientific">Temnothorax longispinosus</name>
    <dbReference type="NCBI Taxonomy" id="300112"/>
    <lineage>
        <taxon>Eukaryota</taxon>
        <taxon>Metazoa</taxon>
        <taxon>Ecdysozoa</taxon>
        <taxon>Arthropoda</taxon>
        <taxon>Hexapoda</taxon>
        <taxon>Insecta</taxon>
        <taxon>Pterygota</taxon>
        <taxon>Neoptera</taxon>
        <taxon>Endopterygota</taxon>
        <taxon>Hymenoptera</taxon>
        <taxon>Apocrita</taxon>
        <taxon>Aculeata</taxon>
        <taxon>Formicoidea</taxon>
        <taxon>Formicidae</taxon>
        <taxon>Myrmicinae</taxon>
        <taxon>Temnothorax</taxon>
    </lineage>
</organism>
<dbReference type="GO" id="GO:0042277">
    <property type="term" value="F:peptide binding"/>
    <property type="evidence" value="ECO:0007669"/>
    <property type="project" value="TreeGrafter"/>
</dbReference>
<dbReference type="PROSITE" id="PS51390">
    <property type="entry name" value="WAP"/>
    <property type="match status" value="1"/>
</dbReference>
<evidence type="ECO:0000256" key="8">
    <source>
        <dbReference type="ARBA" id="ARBA00022729"/>
    </source>
</evidence>
<evidence type="ECO:0000256" key="2">
    <source>
        <dbReference type="ARBA" id="ARBA00010136"/>
    </source>
</evidence>
<dbReference type="InterPro" id="IPR050344">
    <property type="entry name" value="Peptidase_M1_aminopeptidases"/>
</dbReference>
<evidence type="ECO:0000256" key="4">
    <source>
        <dbReference type="ARBA" id="ARBA00022475"/>
    </source>
</evidence>
<comment type="subcellular location">
    <subcellularLocation>
        <location evidence="1">Cell membrane</location>
        <topology evidence="1">Lipid-anchor</topology>
        <topology evidence="1">GPI-anchor</topology>
    </subcellularLocation>
</comment>
<dbReference type="FunFam" id="2.60.40.1910:FF:000008">
    <property type="entry name" value="Aminopeptidase"/>
    <property type="match status" value="1"/>
</dbReference>
<dbReference type="GO" id="GO:0030414">
    <property type="term" value="F:peptidase inhibitor activity"/>
    <property type="evidence" value="ECO:0007669"/>
    <property type="project" value="InterPro"/>
</dbReference>
<dbReference type="SUPFAM" id="SSF49265">
    <property type="entry name" value="Fibronectin type III"/>
    <property type="match status" value="1"/>
</dbReference>
<dbReference type="Gene3D" id="1.25.50.20">
    <property type="match status" value="1"/>
</dbReference>
<dbReference type="Pfam" id="PF11838">
    <property type="entry name" value="ERAP1_C"/>
    <property type="match status" value="1"/>
</dbReference>
<dbReference type="Pfam" id="PF00095">
    <property type="entry name" value="WAP"/>
    <property type="match status" value="1"/>
</dbReference>
<evidence type="ECO:0000313" key="22">
    <source>
        <dbReference type="EMBL" id="TGZ51325.1"/>
    </source>
</evidence>
<dbReference type="CDD" id="cd00199">
    <property type="entry name" value="WAP"/>
    <property type="match status" value="1"/>
</dbReference>
<feature type="binding site" evidence="16">
    <location>
        <position position="396"/>
    </location>
    <ligand>
        <name>Zn(2+)</name>
        <dbReference type="ChEBI" id="CHEBI:29105"/>
        <note>catalytic</note>
    </ligand>
</feature>
<feature type="site" description="Transition state stabilizer" evidence="17">
    <location>
        <position position="459"/>
    </location>
</feature>
<evidence type="ECO:0000256" key="5">
    <source>
        <dbReference type="ARBA" id="ARBA00022622"/>
    </source>
</evidence>
<dbReference type="STRING" id="300112.A0A4S2KNL6"/>
<dbReference type="SMART" id="SM00060">
    <property type="entry name" value="FN3"/>
    <property type="match status" value="3"/>
</dbReference>
<feature type="non-terminal residue" evidence="22">
    <location>
        <position position="1398"/>
    </location>
</feature>
<evidence type="ECO:0000259" key="20">
    <source>
        <dbReference type="PROSITE" id="PS50853"/>
    </source>
</evidence>
<dbReference type="GO" id="GO:0070006">
    <property type="term" value="F:metalloaminopeptidase activity"/>
    <property type="evidence" value="ECO:0007669"/>
    <property type="project" value="TreeGrafter"/>
</dbReference>
<dbReference type="SUPFAM" id="SSF55486">
    <property type="entry name" value="Metalloproteases ('zincins'), catalytic domain"/>
    <property type="match status" value="1"/>
</dbReference>
<dbReference type="EMBL" id="QBLH01001725">
    <property type="protein sequence ID" value="TGZ51325.1"/>
    <property type="molecule type" value="Genomic_DNA"/>
</dbReference>
<dbReference type="FunFam" id="1.10.390.10:FF:000013">
    <property type="entry name" value="Aminopeptidase N"/>
    <property type="match status" value="1"/>
</dbReference>
<dbReference type="GO" id="GO:0098552">
    <property type="term" value="C:side of membrane"/>
    <property type="evidence" value="ECO:0007669"/>
    <property type="project" value="UniProtKB-KW"/>
</dbReference>
<dbReference type="InterPro" id="IPR013783">
    <property type="entry name" value="Ig-like_fold"/>
</dbReference>
<dbReference type="InterPro" id="IPR027268">
    <property type="entry name" value="Peptidase_M4/M1_CTD_sf"/>
</dbReference>
<dbReference type="GO" id="GO:0006508">
    <property type="term" value="P:proteolysis"/>
    <property type="evidence" value="ECO:0007669"/>
    <property type="project" value="UniProtKB-KW"/>
</dbReference>
<protein>
    <submittedName>
        <fullName evidence="22">Thyrotropin-releasing hormone-degrading ectoenzyme</fullName>
    </submittedName>
</protein>
<dbReference type="PANTHER" id="PTHR11533:SF294">
    <property type="entry name" value="THYROTROPIN-RELEASING HORMONE-DEGRADING ECTOENZYME"/>
    <property type="match status" value="1"/>
</dbReference>
<evidence type="ECO:0000256" key="14">
    <source>
        <dbReference type="ARBA" id="ARBA00023288"/>
    </source>
</evidence>
<keyword evidence="6" id="KW-0645">Protease</keyword>
<keyword evidence="14" id="KW-0449">Lipoprotein</keyword>
<dbReference type="GO" id="GO:0008270">
    <property type="term" value="F:zinc ion binding"/>
    <property type="evidence" value="ECO:0007669"/>
    <property type="project" value="InterPro"/>
</dbReference>
<dbReference type="InterPro" id="IPR014782">
    <property type="entry name" value="Peptidase_M1_dom"/>
</dbReference>
<dbReference type="InterPro" id="IPR042097">
    <property type="entry name" value="Aminopeptidase_N-like_N_sf"/>
</dbReference>
<evidence type="ECO:0000256" key="17">
    <source>
        <dbReference type="PIRSR" id="PIRSR634016-4"/>
    </source>
</evidence>
<evidence type="ECO:0000256" key="18">
    <source>
        <dbReference type="SAM" id="MobiDB-lite"/>
    </source>
</evidence>
<dbReference type="Gene3D" id="2.60.40.10">
    <property type="entry name" value="Immunoglobulins"/>
    <property type="match status" value="2"/>
</dbReference>
<gene>
    <name evidence="22" type="ORF">DBV15_06436</name>
</gene>
<dbReference type="Gene3D" id="2.60.40.1730">
    <property type="entry name" value="tricorn interacting facor f3 domain"/>
    <property type="match status" value="1"/>
</dbReference>
<reference evidence="22 23" key="1">
    <citation type="journal article" date="2019" name="Philos. Trans. R. Soc. Lond., B, Biol. Sci.">
        <title>Ant behaviour and brain gene expression of defending hosts depend on the ecological success of the intruding social parasite.</title>
        <authorList>
            <person name="Kaur R."/>
            <person name="Stoldt M."/>
            <person name="Jongepier E."/>
            <person name="Feldmeyer B."/>
            <person name="Menzel F."/>
            <person name="Bornberg-Bauer E."/>
            <person name="Foitzik S."/>
        </authorList>
    </citation>
    <scope>NUCLEOTIDE SEQUENCE [LARGE SCALE GENOMIC DNA]</scope>
    <source>
        <tissue evidence="22">Whole body</tissue>
    </source>
</reference>
<feature type="binding site" evidence="16">
    <location>
        <position position="373"/>
    </location>
    <ligand>
        <name>Zn(2+)</name>
        <dbReference type="ChEBI" id="CHEBI:29105"/>
        <note>catalytic</note>
    </ligand>
</feature>
<name>A0A4S2KNL6_9HYME</name>
<evidence type="ECO:0000256" key="19">
    <source>
        <dbReference type="SAM" id="Phobius"/>
    </source>
</evidence>
<evidence type="ECO:0000256" key="11">
    <source>
        <dbReference type="ARBA" id="ARBA00023049"/>
    </source>
</evidence>
<evidence type="ECO:0000256" key="15">
    <source>
        <dbReference type="PIRSR" id="PIRSR634016-1"/>
    </source>
</evidence>
<dbReference type="InterPro" id="IPR034016">
    <property type="entry name" value="M1_APN-typ"/>
</dbReference>
<evidence type="ECO:0000256" key="1">
    <source>
        <dbReference type="ARBA" id="ARBA00004609"/>
    </source>
</evidence>
<keyword evidence="8" id="KW-0732">Signal</keyword>
<dbReference type="SUPFAM" id="SSF57256">
    <property type="entry name" value="Elafin-like"/>
    <property type="match status" value="1"/>
</dbReference>
<dbReference type="Gene3D" id="2.60.40.1910">
    <property type="match status" value="1"/>
</dbReference>
<keyword evidence="4" id="KW-1003">Cell membrane</keyword>
<evidence type="ECO:0000259" key="21">
    <source>
        <dbReference type="PROSITE" id="PS51390"/>
    </source>
</evidence>
<accession>A0A4S2KNL6</accession>
<comment type="similarity">
    <text evidence="2">Belongs to the peptidase M1 family.</text>
</comment>